<proteinExistence type="predicted"/>
<sequence>MAGRRHGVPEDRRHPSDAEEIAMSHLTTCYGPEVEAVADLAGDLGPFSSTNFANFNLRQWLDVAGTLGFGPALVAAVDQLRNQRDGLLALTPTALYTFDRWFNALPRASSATVPLAVRTARAKARHDVLFTYAAARRTRGWFIDERASDLAGGASFSPEGTTLSGRAFYNDVASSFLHPHRITDEAPVGAWQSRVLLSLGTFPWVYGTRLYASAPALAWEPAGGWSPALTGMALCADMWQPDTNLVQDAREVVVRYQHFRKTCDEALRDVPNYDARIAIPGRLYREGLLLRADQTSLSVITLSTPLGPLNAVAYNYVTRRFAAFFALRRALLAAPRLGPELVVSIAKNPDPCLASFAPKSVVFPAVTTLGVKS</sequence>
<comment type="caution">
    <text evidence="1">The sequence shown here is derived from an EMBL/GenBank/DDBJ whole genome shotgun (WGS) entry which is preliminary data.</text>
</comment>
<dbReference type="RefSeq" id="WP_224191429.1">
    <property type="nucleotide sequence ID" value="NZ_JAIRAU010000008.1"/>
</dbReference>
<reference evidence="1" key="1">
    <citation type="submission" date="2021-08" db="EMBL/GenBank/DDBJ databases">
        <authorList>
            <person name="Stevens D.C."/>
        </authorList>
    </citation>
    <scope>NUCLEOTIDE SEQUENCE</scope>
    <source>
        <strain evidence="1">DSM 53165</strain>
    </source>
</reference>
<name>A0ABS7TN51_9BACT</name>
<keyword evidence="2" id="KW-1185">Reference proteome</keyword>
<evidence type="ECO:0000313" key="2">
    <source>
        <dbReference type="Proteomes" id="UP001139031"/>
    </source>
</evidence>
<gene>
    <name evidence="1" type="ORF">K7C98_10320</name>
</gene>
<dbReference type="Proteomes" id="UP001139031">
    <property type="component" value="Unassembled WGS sequence"/>
</dbReference>
<evidence type="ECO:0000313" key="1">
    <source>
        <dbReference type="EMBL" id="MBZ5709657.1"/>
    </source>
</evidence>
<protein>
    <submittedName>
        <fullName evidence="1">Uncharacterized protein</fullName>
    </submittedName>
</protein>
<dbReference type="EMBL" id="JAIRAU010000008">
    <property type="protein sequence ID" value="MBZ5709657.1"/>
    <property type="molecule type" value="Genomic_DNA"/>
</dbReference>
<organism evidence="1 2">
    <name type="scientific">Nannocystis pusilla</name>
    <dbReference type="NCBI Taxonomy" id="889268"/>
    <lineage>
        <taxon>Bacteria</taxon>
        <taxon>Pseudomonadati</taxon>
        <taxon>Myxococcota</taxon>
        <taxon>Polyangia</taxon>
        <taxon>Nannocystales</taxon>
        <taxon>Nannocystaceae</taxon>
        <taxon>Nannocystis</taxon>
    </lineage>
</organism>
<accession>A0ABS7TN51</accession>